<proteinExistence type="predicted"/>
<evidence type="ECO:0000313" key="2">
    <source>
        <dbReference type="Proteomes" id="UP000238281"/>
    </source>
</evidence>
<name>A0A2S9T170_9BACT</name>
<dbReference type="Proteomes" id="UP000238281">
    <property type="component" value="Unassembled WGS sequence"/>
</dbReference>
<comment type="caution">
    <text evidence="1">The sequence shown here is derived from an EMBL/GenBank/DDBJ whole genome shotgun (WGS) entry which is preliminary data.</text>
</comment>
<evidence type="ECO:0000313" key="1">
    <source>
        <dbReference type="EMBL" id="PRM92595.1"/>
    </source>
</evidence>
<accession>A0A2S9T170</accession>
<reference evidence="1 2" key="1">
    <citation type="submission" date="2017-09" db="EMBL/GenBank/DDBJ databases">
        <title>Reassesment of A. cryaerophilus.</title>
        <authorList>
            <person name="Perez-Cataluna A."/>
            <person name="Collado L."/>
            <person name="Salgado O."/>
            <person name="Lefinanco V."/>
            <person name="Figueras M.J."/>
        </authorList>
    </citation>
    <scope>NUCLEOTIDE SEQUENCE [LARGE SCALE GENOMIC DNA]</scope>
    <source>
        <strain evidence="1 2">LMG 10210</strain>
    </source>
</reference>
<dbReference type="RefSeq" id="WP_105916061.1">
    <property type="nucleotide sequence ID" value="NZ_NXGE01000009.1"/>
</dbReference>
<organism evidence="1 2">
    <name type="scientific">Aliarcobacter cryaerophilus</name>
    <dbReference type="NCBI Taxonomy" id="28198"/>
    <lineage>
        <taxon>Bacteria</taxon>
        <taxon>Pseudomonadati</taxon>
        <taxon>Campylobacterota</taxon>
        <taxon>Epsilonproteobacteria</taxon>
        <taxon>Campylobacterales</taxon>
        <taxon>Arcobacteraceae</taxon>
        <taxon>Aliarcobacter</taxon>
    </lineage>
</organism>
<dbReference type="AlphaFoldDB" id="A0A2S9T170"/>
<protein>
    <submittedName>
        <fullName evidence="1">Uncharacterized protein</fullName>
    </submittedName>
</protein>
<gene>
    <name evidence="1" type="ORF">CJ673_10155</name>
</gene>
<dbReference type="EMBL" id="NXGE01000009">
    <property type="protein sequence ID" value="PRM92595.1"/>
    <property type="molecule type" value="Genomic_DNA"/>
</dbReference>
<sequence>MKIEYYTKYIKVYIAPYADNKLIENLENSIEWLSNKLSIQLRGRIPFYQKKISEYEKYRGYVNEDMFYILSSFSEIFLISRIVEQLQKHDTKEFIETLKKIVKGNNFRGESENDTARNFIFELLIASDFQENNFYIDLSTKTDIVVFEPNILIECKRIQSEKKLIERINEGINQINDRNTGEYNGIVFIDISELIDISKRIIIQVPLENTLTLLTNLIDTDLIVDKIIDTLDLEVKNKIFDDMNKINNLIKNKKVTIVLVCNFLGFHHGLVKEDLIIGQRFYTFGSNAKDILDKMYLVNI</sequence>